<accession>A0A0E9QNE8</accession>
<dbReference type="AlphaFoldDB" id="A0A0E9QNE8"/>
<sequence length="22" mass="2448">MSVCKLATQVGFCSGFLCFSYR</sequence>
<reference evidence="1" key="1">
    <citation type="submission" date="2014-11" db="EMBL/GenBank/DDBJ databases">
        <authorList>
            <person name="Amaro Gonzalez C."/>
        </authorList>
    </citation>
    <scope>NUCLEOTIDE SEQUENCE</scope>
</reference>
<reference evidence="1" key="2">
    <citation type="journal article" date="2015" name="Fish Shellfish Immunol.">
        <title>Early steps in the European eel (Anguilla anguilla)-Vibrio vulnificus interaction in the gills: Role of the RtxA13 toxin.</title>
        <authorList>
            <person name="Callol A."/>
            <person name="Pajuelo D."/>
            <person name="Ebbesson L."/>
            <person name="Teles M."/>
            <person name="MacKenzie S."/>
            <person name="Amaro C."/>
        </authorList>
    </citation>
    <scope>NUCLEOTIDE SEQUENCE</scope>
</reference>
<proteinExistence type="predicted"/>
<dbReference type="EMBL" id="GBXM01090575">
    <property type="protein sequence ID" value="JAH18002.1"/>
    <property type="molecule type" value="Transcribed_RNA"/>
</dbReference>
<protein>
    <submittedName>
        <fullName evidence="1">Uncharacterized protein</fullName>
    </submittedName>
</protein>
<organism evidence="1">
    <name type="scientific">Anguilla anguilla</name>
    <name type="common">European freshwater eel</name>
    <name type="synonym">Muraena anguilla</name>
    <dbReference type="NCBI Taxonomy" id="7936"/>
    <lineage>
        <taxon>Eukaryota</taxon>
        <taxon>Metazoa</taxon>
        <taxon>Chordata</taxon>
        <taxon>Craniata</taxon>
        <taxon>Vertebrata</taxon>
        <taxon>Euteleostomi</taxon>
        <taxon>Actinopterygii</taxon>
        <taxon>Neopterygii</taxon>
        <taxon>Teleostei</taxon>
        <taxon>Anguilliformes</taxon>
        <taxon>Anguillidae</taxon>
        <taxon>Anguilla</taxon>
    </lineage>
</organism>
<evidence type="ECO:0000313" key="1">
    <source>
        <dbReference type="EMBL" id="JAH18002.1"/>
    </source>
</evidence>
<name>A0A0E9QNE8_ANGAN</name>